<reference evidence="1 2" key="1">
    <citation type="submission" date="2018-06" db="EMBL/GenBank/DDBJ databases">
        <title>Complete genome of Desulfovibrio indonesiensis P37SLT.</title>
        <authorList>
            <person name="Crispim J.S."/>
            <person name="Vidigal P.M.P."/>
            <person name="Silva L.C.F."/>
            <person name="Laguardia C.N."/>
            <person name="Araujo L.C."/>
            <person name="Dias R.S."/>
            <person name="Sousa M.P."/>
            <person name="Paula S.O."/>
            <person name="Silva C."/>
        </authorList>
    </citation>
    <scope>NUCLEOTIDE SEQUENCE [LARGE SCALE GENOMIC DNA]</scope>
    <source>
        <strain evidence="1 2">P37SLT</strain>
    </source>
</reference>
<gene>
    <name evidence="1" type="ORF">DPQ33_09165</name>
</gene>
<proteinExistence type="predicted"/>
<dbReference type="Gene3D" id="3.30.70.20">
    <property type="match status" value="1"/>
</dbReference>
<accession>A0A7M3MFP8</accession>
<dbReference type="AlphaFoldDB" id="A0A7M3MFP8"/>
<dbReference type="EMBL" id="QMIE01000007">
    <property type="protein sequence ID" value="TVM17343.1"/>
    <property type="molecule type" value="Genomic_DNA"/>
</dbReference>
<dbReference type="Proteomes" id="UP000448292">
    <property type="component" value="Unassembled WGS sequence"/>
</dbReference>
<name>A0A7M3MFP8_9BACT</name>
<protein>
    <submittedName>
        <fullName evidence="1">Ferredoxin</fullName>
    </submittedName>
</protein>
<organism evidence="1 2">
    <name type="scientific">Oceanidesulfovibrio indonesiensis</name>
    <dbReference type="NCBI Taxonomy" id="54767"/>
    <lineage>
        <taxon>Bacteria</taxon>
        <taxon>Pseudomonadati</taxon>
        <taxon>Thermodesulfobacteriota</taxon>
        <taxon>Desulfovibrionia</taxon>
        <taxon>Desulfovibrionales</taxon>
        <taxon>Desulfovibrionaceae</taxon>
        <taxon>Oceanidesulfovibrio</taxon>
    </lineage>
</organism>
<dbReference type="SUPFAM" id="SSF54862">
    <property type="entry name" value="4Fe-4S ferredoxins"/>
    <property type="match status" value="1"/>
</dbReference>
<evidence type="ECO:0000313" key="2">
    <source>
        <dbReference type="Proteomes" id="UP000448292"/>
    </source>
</evidence>
<keyword evidence="2" id="KW-1185">Reference proteome</keyword>
<evidence type="ECO:0000313" key="1">
    <source>
        <dbReference type="EMBL" id="TVM17343.1"/>
    </source>
</evidence>
<sequence>MSKKRVSFSPGGCKMCEACVSLAPECFEIDQDTGMLMQKIEYVDEDLARELCAYCPEDCIEMEDVVEE</sequence>
<dbReference type="RefSeq" id="WP_167590475.1">
    <property type="nucleotide sequence ID" value="NZ_QMIE01000007.1"/>
</dbReference>
<dbReference type="Pfam" id="PF13370">
    <property type="entry name" value="Fer4_13"/>
    <property type="match status" value="1"/>
</dbReference>
<comment type="caution">
    <text evidence="1">The sequence shown here is derived from an EMBL/GenBank/DDBJ whole genome shotgun (WGS) entry which is preliminary data.</text>
</comment>